<dbReference type="InterPro" id="IPR031990">
    <property type="entry name" value="DUF5066"/>
</dbReference>
<comment type="caution">
    <text evidence="1">The sequence shown here is derived from an EMBL/GenBank/DDBJ whole genome shotgun (WGS) entry which is preliminary data.</text>
</comment>
<reference evidence="1" key="1">
    <citation type="journal article" date="2018" name="Genome Biol.">
        <title>SKESA: strategic k-mer extension for scrupulous assemblies.</title>
        <authorList>
            <person name="Souvorov A."/>
            <person name="Agarwala R."/>
            <person name="Lipman D.J."/>
        </authorList>
    </citation>
    <scope>NUCLEOTIDE SEQUENCE</scope>
    <source>
        <strain evidence="1">ID124498</strain>
    </source>
</reference>
<dbReference type="EMBL" id="DAARYE010000133">
    <property type="protein sequence ID" value="HAE4420350.1"/>
    <property type="molecule type" value="Genomic_DNA"/>
</dbReference>
<evidence type="ECO:0000313" key="1">
    <source>
        <dbReference type="EMBL" id="HAE4420350.1"/>
    </source>
</evidence>
<feature type="non-terminal residue" evidence="1">
    <location>
        <position position="1"/>
    </location>
</feature>
<accession>A0A731F799</accession>
<reference evidence="1" key="2">
    <citation type="submission" date="2018-07" db="EMBL/GenBank/DDBJ databases">
        <authorList>
            <consortium name="NCBI Pathogen Detection Project"/>
        </authorList>
    </citation>
    <scope>NUCLEOTIDE SEQUENCE</scope>
    <source>
        <strain evidence="1">ID124498</strain>
    </source>
</reference>
<dbReference type="AlphaFoldDB" id="A0A731F799"/>
<name>A0A731F799_SALET</name>
<dbReference type="Gene3D" id="3.40.1580.30">
    <property type="entry name" value="Domain of unknown function (DUF5066)"/>
    <property type="match status" value="1"/>
</dbReference>
<sequence length="25" mass="2876">KRDAALLDLEDYHEAFWAKLDALGD</sequence>
<protein>
    <submittedName>
        <fullName evidence="1">DUF5066 family protein</fullName>
    </submittedName>
</protein>
<proteinExistence type="predicted"/>
<gene>
    <name evidence="1" type="ORF">G4C83_003965</name>
</gene>
<dbReference type="Pfam" id="PF16728">
    <property type="entry name" value="DUF5066"/>
    <property type="match status" value="1"/>
</dbReference>
<organism evidence="1">
    <name type="scientific">Salmonella enterica subsp. enterica serovar Heidelberg</name>
    <dbReference type="NCBI Taxonomy" id="611"/>
    <lineage>
        <taxon>Bacteria</taxon>
        <taxon>Pseudomonadati</taxon>
        <taxon>Pseudomonadota</taxon>
        <taxon>Gammaproteobacteria</taxon>
        <taxon>Enterobacterales</taxon>
        <taxon>Enterobacteriaceae</taxon>
        <taxon>Salmonella</taxon>
    </lineage>
</organism>